<dbReference type="GeneTree" id="ENSGT00560000078660"/>
<name>A0A8B9WLJ2_BOSMU</name>
<dbReference type="AlphaFoldDB" id="A0A8B9WLJ2"/>
<accession>A0A8B9WLJ2</accession>
<protein>
    <submittedName>
        <fullName evidence="1">Uncharacterized protein</fullName>
    </submittedName>
</protein>
<evidence type="ECO:0000313" key="2">
    <source>
        <dbReference type="Proteomes" id="UP000694520"/>
    </source>
</evidence>
<dbReference type="Ensembl" id="ENSBGRT00000010885.1">
    <property type="protein sequence ID" value="ENSBGRP00000009455.1"/>
    <property type="gene ID" value="ENSBGRG00000005903.1"/>
</dbReference>
<proteinExistence type="predicted"/>
<reference evidence="1" key="2">
    <citation type="submission" date="2025-08" db="UniProtKB">
        <authorList>
            <consortium name="Ensembl"/>
        </authorList>
    </citation>
    <scope>IDENTIFICATION</scope>
</reference>
<dbReference type="Proteomes" id="UP000694520">
    <property type="component" value="Chromosome 12"/>
</dbReference>
<reference evidence="1" key="3">
    <citation type="submission" date="2025-09" db="UniProtKB">
        <authorList>
            <consortium name="Ensembl"/>
        </authorList>
    </citation>
    <scope>IDENTIFICATION</scope>
</reference>
<keyword evidence="2" id="KW-1185">Reference proteome</keyword>
<sequence length="73" mass="8445">MKFQECHSEVMRHGQKIYPSHHRIEMAVEIASLRCQCSSINQSPTRKKSNSTIYPLRHFSWHLPVGIVLGILT</sequence>
<reference evidence="1" key="1">
    <citation type="submission" date="2019-05" db="EMBL/GenBank/DDBJ databases">
        <authorList>
            <person name="Zhang S."/>
            <person name="Liu J."/>
        </authorList>
    </citation>
    <scope>NUCLEOTIDE SEQUENCE [LARGE SCALE GENOMIC DNA]</scope>
</reference>
<organism evidence="1 2">
    <name type="scientific">Bos mutus grunniens</name>
    <name type="common">Wild yak</name>
    <name type="synonym">Bos grunniens</name>
    <dbReference type="NCBI Taxonomy" id="30521"/>
    <lineage>
        <taxon>Eukaryota</taxon>
        <taxon>Metazoa</taxon>
        <taxon>Chordata</taxon>
        <taxon>Craniata</taxon>
        <taxon>Vertebrata</taxon>
        <taxon>Euteleostomi</taxon>
        <taxon>Mammalia</taxon>
        <taxon>Eutheria</taxon>
        <taxon>Laurasiatheria</taxon>
        <taxon>Artiodactyla</taxon>
        <taxon>Ruminantia</taxon>
        <taxon>Pecora</taxon>
        <taxon>Bovidae</taxon>
        <taxon>Bovinae</taxon>
        <taxon>Bos</taxon>
    </lineage>
</organism>
<evidence type="ECO:0000313" key="1">
    <source>
        <dbReference type="Ensembl" id="ENSBGRP00000009455.1"/>
    </source>
</evidence>